<evidence type="ECO:0000256" key="4">
    <source>
        <dbReference type="ARBA" id="ARBA00022475"/>
    </source>
</evidence>
<dbReference type="OMA" id="WANNITF"/>
<reference evidence="13 14" key="1">
    <citation type="submission" date="2015-10" db="EMBL/GenBank/DDBJ databases">
        <title>Draft genomes sequences of Candida glabrata isolates 1A, 1B, 2A, 2B, 3A and 3B.</title>
        <authorList>
            <person name="Haavelsrud O.E."/>
            <person name="Gaustad P."/>
        </authorList>
    </citation>
    <scope>NUCLEOTIDE SEQUENCE [LARGE SCALE GENOMIC DNA]</scope>
    <source>
        <strain evidence="13">910700640</strain>
    </source>
</reference>
<evidence type="ECO:0000256" key="2">
    <source>
        <dbReference type="ARBA" id="ARBA00004609"/>
    </source>
</evidence>
<dbReference type="PANTHER" id="PTHR31018">
    <property type="entry name" value="SPORULATION-SPECIFIC PROTEIN-RELATED"/>
    <property type="match status" value="1"/>
</dbReference>
<evidence type="ECO:0000256" key="1">
    <source>
        <dbReference type="ARBA" id="ARBA00004191"/>
    </source>
</evidence>
<evidence type="ECO:0000256" key="11">
    <source>
        <dbReference type="SAM" id="MobiDB-lite"/>
    </source>
</evidence>
<dbReference type="GO" id="GO:0031505">
    <property type="term" value="P:fungal-type cell wall organization"/>
    <property type="evidence" value="ECO:0007669"/>
    <property type="project" value="EnsemblFungi"/>
</dbReference>
<keyword evidence="7" id="KW-0472">Membrane</keyword>
<evidence type="ECO:0000256" key="10">
    <source>
        <dbReference type="ARBA" id="ARBA00023288"/>
    </source>
</evidence>
<feature type="signal peptide" evidence="12">
    <location>
        <begin position="1"/>
        <end position="17"/>
    </location>
</feature>
<dbReference type="EMBL" id="LLZZ01000156">
    <property type="protein sequence ID" value="KTA97793.1"/>
    <property type="molecule type" value="Genomic_DNA"/>
</dbReference>
<dbReference type="GO" id="GO:0098552">
    <property type="term" value="C:side of membrane"/>
    <property type="evidence" value="ECO:0007669"/>
    <property type="project" value="UniProtKB-KW"/>
</dbReference>
<dbReference type="SUPFAM" id="SSF52058">
    <property type="entry name" value="L domain-like"/>
    <property type="match status" value="3"/>
</dbReference>
<keyword evidence="6" id="KW-0964">Secreted</keyword>
<evidence type="ECO:0000256" key="9">
    <source>
        <dbReference type="ARBA" id="ARBA00023180"/>
    </source>
</evidence>
<dbReference type="VEuPathDB" id="FungiDB:GWK60_E04323"/>
<comment type="subcellular location">
    <subcellularLocation>
        <location evidence="2">Cell membrane</location>
        <topology evidence="2">Lipid-anchor</topology>
        <topology evidence="2">GPI-anchor</topology>
    </subcellularLocation>
    <subcellularLocation>
        <location evidence="1">Secreted</location>
        <location evidence="1">Cell wall</location>
    </subcellularLocation>
</comment>
<evidence type="ECO:0000313" key="13">
    <source>
        <dbReference type="EMBL" id="KTA97793.1"/>
    </source>
</evidence>
<sequence>MQLNHLLLSALISVASAANTTVPDVPSSCSFTTTTATAQSDLDKLAGCENIVGDVVISGSLGNAALANVKAIYGSFKVNNATSLNNLAADSLQKVTGTLALQSLTILTSASFGSLEEVDTINLITLPAISTFSSNLKSANNILISDTSLESIDGFSDLEEVAVFNINNNRYLTSLKSSVKTVSDSLQFSFNGDQSSLTFDDLLWANNITLRDVDEVSFKKLESVNSSLGFINNSISSLSVDNLKSVGQSFSIVSNDDLTSVSFANLSTIGGALVVANNTNLKDLSTFKNVQTIGGALIVTGNFTTLDMSSLKSVRGGADIETKAGNFSCDPFKKLQSKGGIQGDNFVCKNGATSTSISLTSRSSSASQSSSSQRASATASGNSSNSASTAASTSSANKQKSKGAAAGLADSFQGSSLMGALAAVALALI</sequence>
<evidence type="ECO:0000313" key="14">
    <source>
        <dbReference type="Proteomes" id="UP000054886"/>
    </source>
</evidence>
<dbReference type="PhylomeDB" id="A0A0W0EDB0"/>
<evidence type="ECO:0000256" key="3">
    <source>
        <dbReference type="ARBA" id="ARBA00005798"/>
    </source>
</evidence>
<organism evidence="13 14">
    <name type="scientific">Candida glabrata</name>
    <name type="common">Yeast</name>
    <name type="synonym">Torulopsis glabrata</name>
    <dbReference type="NCBI Taxonomy" id="5478"/>
    <lineage>
        <taxon>Eukaryota</taxon>
        <taxon>Fungi</taxon>
        <taxon>Dikarya</taxon>
        <taxon>Ascomycota</taxon>
        <taxon>Saccharomycotina</taxon>
        <taxon>Saccharomycetes</taxon>
        <taxon>Saccharomycetales</taxon>
        <taxon>Saccharomycetaceae</taxon>
        <taxon>Nakaseomyces</taxon>
    </lineage>
</organism>
<dbReference type="InterPro" id="IPR036941">
    <property type="entry name" value="Rcpt_L-dom_sf"/>
</dbReference>
<protein>
    <submittedName>
        <fullName evidence="13">Cell wall protein ECM33</fullName>
    </submittedName>
</protein>
<evidence type="ECO:0000256" key="5">
    <source>
        <dbReference type="ARBA" id="ARBA00022512"/>
    </source>
</evidence>
<keyword evidence="4" id="KW-1003">Cell membrane</keyword>
<dbReference type="VEuPathDB" id="FungiDB:B1J91_E04620g"/>
<evidence type="ECO:0000256" key="8">
    <source>
        <dbReference type="ARBA" id="ARBA00022729"/>
    </source>
</evidence>
<accession>A0A0W0EDB0</accession>
<feature type="chain" id="PRO_5044292105" evidence="12">
    <location>
        <begin position="18"/>
        <end position="429"/>
    </location>
</feature>
<dbReference type="PANTHER" id="PTHR31018:SF3">
    <property type="entry name" value="RECEPTOR PROTEIN-TYROSINE KINASE"/>
    <property type="match status" value="1"/>
</dbReference>
<dbReference type="OrthoDB" id="536881at2759"/>
<keyword evidence="5" id="KW-0134">Cell wall</keyword>
<feature type="compositionally biased region" description="Low complexity" evidence="11">
    <location>
        <begin position="359"/>
        <end position="397"/>
    </location>
</feature>
<keyword evidence="8 12" id="KW-0732">Signal</keyword>
<keyword evidence="7" id="KW-0336">GPI-anchor</keyword>
<evidence type="ECO:0000256" key="12">
    <source>
        <dbReference type="SAM" id="SignalP"/>
    </source>
</evidence>
<dbReference type="VEuPathDB" id="FungiDB:CAGL0E04620g"/>
<keyword evidence="9" id="KW-0325">Glycoprotein</keyword>
<comment type="similarity">
    <text evidence="3">Belongs to the SPS2 family.</text>
</comment>
<dbReference type="VEuPathDB" id="FungiDB:GW608_E04323"/>
<dbReference type="VEuPathDB" id="FungiDB:GVI51_E04345"/>
<evidence type="ECO:0000256" key="7">
    <source>
        <dbReference type="ARBA" id="ARBA00022622"/>
    </source>
</evidence>
<dbReference type="GO" id="GO:0005886">
    <property type="term" value="C:plasma membrane"/>
    <property type="evidence" value="ECO:0007669"/>
    <property type="project" value="UniProtKB-SubCell"/>
</dbReference>
<dbReference type="InterPro" id="IPR051648">
    <property type="entry name" value="CWI-Assembly_Regulator"/>
</dbReference>
<gene>
    <name evidence="13" type="ORF">AO440_001016</name>
</gene>
<dbReference type="Proteomes" id="UP000054886">
    <property type="component" value="Unassembled WGS sequence"/>
</dbReference>
<dbReference type="GO" id="GO:0009986">
    <property type="term" value="C:cell surface"/>
    <property type="evidence" value="ECO:0007669"/>
    <property type="project" value="TreeGrafter"/>
</dbReference>
<dbReference type="AlphaFoldDB" id="A0A0W0EDB0"/>
<proteinExistence type="inferred from homology"/>
<evidence type="ECO:0000256" key="6">
    <source>
        <dbReference type="ARBA" id="ARBA00022525"/>
    </source>
</evidence>
<comment type="caution">
    <text evidence="13">The sequence shown here is derived from an EMBL/GenBank/DDBJ whole genome shotgun (WGS) entry which is preliminary data.</text>
</comment>
<keyword evidence="10" id="KW-0449">Lipoprotein</keyword>
<name>A0A0W0EDB0_CANGB</name>
<dbReference type="GO" id="GO:0009277">
    <property type="term" value="C:fungal-type cell wall"/>
    <property type="evidence" value="ECO:0007669"/>
    <property type="project" value="EnsemblFungi"/>
</dbReference>
<dbReference type="Gene3D" id="3.80.20.20">
    <property type="entry name" value="Receptor L-domain"/>
    <property type="match status" value="2"/>
</dbReference>
<feature type="region of interest" description="Disordered" evidence="11">
    <location>
        <begin position="359"/>
        <end position="400"/>
    </location>
</feature>